<feature type="compositionally biased region" description="Polar residues" evidence="1">
    <location>
        <begin position="1557"/>
        <end position="1574"/>
    </location>
</feature>
<keyword evidence="4" id="KW-1185">Reference proteome</keyword>
<accession>A0AAN6GMR9</accession>
<feature type="compositionally biased region" description="Low complexity" evidence="1">
    <location>
        <begin position="546"/>
        <end position="577"/>
    </location>
</feature>
<feature type="compositionally biased region" description="Low complexity" evidence="1">
    <location>
        <begin position="1188"/>
        <end position="1201"/>
    </location>
</feature>
<feature type="compositionally biased region" description="Low complexity" evidence="1">
    <location>
        <begin position="1783"/>
        <end position="1792"/>
    </location>
</feature>
<dbReference type="GO" id="GO:0032259">
    <property type="term" value="P:methylation"/>
    <property type="evidence" value="ECO:0007669"/>
    <property type="project" value="UniProtKB-KW"/>
</dbReference>
<protein>
    <submittedName>
        <fullName evidence="3">Histone lysine methyltransferase Set9</fullName>
        <ecNumber evidence="3">2.1.1.354</ecNumber>
    </submittedName>
</protein>
<dbReference type="PROSITE" id="PS50280">
    <property type="entry name" value="SET"/>
    <property type="match status" value="1"/>
</dbReference>
<feature type="compositionally biased region" description="Low complexity" evidence="1">
    <location>
        <begin position="1331"/>
        <end position="1342"/>
    </location>
</feature>
<gene>
    <name evidence="3" type="primary">set9_2</name>
    <name evidence="3" type="ORF">OC846_004939</name>
</gene>
<feature type="compositionally biased region" description="Low complexity" evidence="1">
    <location>
        <begin position="869"/>
        <end position="890"/>
    </location>
</feature>
<keyword evidence="3" id="KW-0808">Transferase</keyword>
<feature type="compositionally biased region" description="Gly residues" evidence="1">
    <location>
        <begin position="1643"/>
        <end position="1661"/>
    </location>
</feature>
<feature type="region of interest" description="Disordered" evidence="1">
    <location>
        <begin position="1175"/>
        <end position="1831"/>
    </location>
</feature>
<feature type="compositionally biased region" description="Polar residues" evidence="1">
    <location>
        <begin position="91"/>
        <end position="103"/>
    </location>
</feature>
<feature type="region of interest" description="Disordered" evidence="1">
    <location>
        <begin position="76"/>
        <end position="103"/>
    </location>
</feature>
<feature type="domain" description="SET" evidence="2">
    <location>
        <begin position="326"/>
        <end position="459"/>
    </location>
</feature>
<dbReference type="GO" id="GO:0005634">
    <property type="term" value="C:nucleus"/>
    <property type="evidence" value="ECO:0007669"/>
    <property type="project" value="TreeGrafter"/>
</dbReference>
<feature type="compositionally biased region" description="Low complexity" evidence="1">
    <location>
        <begin position="793"/>
        <end position="809"/>
    </location>
</feature>
<feature type="compositionally biased region" description="Polar residues" evidence="1">
    <location>
        <begin position="973"/>
        <end position="985"/>
    </location>
</feature>
<dbReference type="Pfam" id="PF00856">
    <property type="entry name" value="SET"/>
    <property type="match status" value="1"/>
</dbReference>
<dbReference type="SUPFAM" id="SSF82199">
    <property type="entry name" value="SET domain"/>
    <property type="match status" value="1"/>
</dbReference>
<feature type="compositionally biased region" description="Low complexity" evidence="1">
    <location>
        <begin position="1484"/>
        <end position="1498"/>
    </location>
</feature>
<feature type="compositionally biased region" description="Polar residues" evidence="1">
    <location>
        <begin position="907"/>
        <end position="916"/>
    </location>
</feature>
<feature type="compositionally biased region" description="Low complexity" evidence="1">
    <location>
        <begin position="1091"/>
        <end position="1106"/>
    </location>
</feature>
<feature type="compositionally biased region" description="Pro residues" evidence="1">
    <location>
        <begin position="1605"/>
        <end position="1622"/>
    </location>
</feature>
<dbReference type="InterPro" id="IPR001214">
    <property type="entry name" value="SET_dom"/>
</dbReference>
<feature type="compositionally biased region" description="Low complexity" evidence="1">
    <location>
        <begin position="1224"/>
        <end position="1236"/>
    </location>
</feature>
<feature type="region of interest" description="Disordered" evidence="1">
    <location>
        <begin position="183"/>
        <end position="275"/>
    </location>
</feature>
<feature type="region of interest" description="Disordered" evidence="1">
    <location>
        <begin position="288"/>
        <end position="322"/>
    </location>
</feature>
<dbReference type="GO" id="GO:0140999">
    <property type="term" value="F:histone H3K4 trimethyltransferase activity"/>
    <property type="evidence" value="ECO:0007669"/>
    <property type="project" value="UniProtKB-EC"/>
</dbReference>
<dbReference type="CDD" id="cd10524">
    <property type="entry name" value="SET_Suv4-20-like"/>
    <property type="match status" value="1"/>
</dbReference>
<feature type="compositionally biased region" description="Low complexity" evidence="1">
    <location>
        <begin position="1627"/>
        <end position="1641"/>
    </location>
</feature>
<feature type="compositionally biased region" description="Polar residues" evidence="1">
    <location>
        <begin position="1530"/>
        <end position="1540"/>
    </location>
</feature>
<feature type="compositionally biased region" description="Low complexity" evidence="1">
    <location>
        <begin position="829"/>
        <end position="842"/>
    </location>
</feature>
<dbReference type="InterPro" id="IPR039977">
    <property type="entry name" value="Suv4-20/Set9"/>
</dbReference>
<feature type="compositionally biased region" description="Low complexity" evidence="1">
    <location>
        <begin position="993"/>
        <end position="1005"/>
    </location>
</feature>
<evidence type="ECO:0000259" key="2">
    <source>
        <dbReference type="PROSITE" id="PS50280"/>
    </source>
</evidence>
<reference evidence="3" key="1">
    <citation type="journal article" date="2023" name="PhytoFront">
        <title>Draft Genome Resources of Seven Strains of Tilletia horrida, Causal Agent of Kernel Smut of Rice.</title>
        <authorList>
            <person name="Khanal S."/>
            <person name="Antony Babu S."/>
            <person name="Zhou X.G."/>
        </authorList>
    </citation>
    <scope>NUCLEOTIDE SEQUENCE</scope>
    <source>
        <strain evidence="3">TX6</strain>
    </source>
</reference>
<feature type="region of interest" description="Disordered" evidence="1">
    <location>
        <begin position="763"/>
        <end position="1140"/>
    </location>
</feature>
<dbReference type="Gene3D" id="2.170.270.10">
    <property type="entry name" value="SET domain"/>
    <property type="match status" value="1"/>
</dbReference>
<proteinExistence type="predicted"/>
<feature type="region of interest" description="Disordered" evidence="1">
    <location>
        <begin position="502"/>
        <end position="659"/>
    </location>
</feature>
<dbReference type="GO" id="GO:0042799">
    <property type="term" value="F:histone H4K20 methyltransferase activity"/>
    <property type="evidence" value="ECO:0007669"/>
    <property type="project" value="TreeGrafter"/>
</dbReference>
<dbReference type="PANTHER" id="PTHR12977:SF4">
    <property type="entry name" value="HISTONE-LYSINE N-METHYLTRANSFERASE KMT5B"/>
    <property type="match status" value="1"/>
</dbReference>
<evidence type="ECO:0000313" key="3">
    <source>
        <dbReference type="EMBL" id="KAK0547240.1"/>
    </source>
</evidence>
<name>A0AAN6GMR9_9BASI</name>
<feature type="compositionally biased region" description="Low complexity" evidence="1">
    <location>
        <begin position="1058"/>
        <end position="1080"/>
    </location>
</feature>
<feature type="compositionally biased region" description="Acidic residues" evidence="1">
    <location>
        <begin position="843"/>
        <end position="862"/>
    </location>
</feature>
<dbReference type="SMART" id="SM00317">
    <property type="entry name" value="SET"/>
    <property type="match status" value="1"/>
</dbReference>
<feature type="compositionally biased region" description="Low complexity" evidence="1">
    <location>
        <begin position="226"/>
        <end position="260"/>
    </location>
</feature>
<dbReference type="PANTHER" id="PTHR12977">
    <property type="entry name" value="SUPPRESSOR OF VARIEGATION 4-20-RELATED"/>
    <property type="match status" value="1"/>
</dbReference>
<feature type="compositionally biased region" description="Basic and acidic residues" evidence="1">
    <location>
        <begin position="1213"/>
        <end position="1223"/>
    </location>
</feature>
<feature type="compositionally biased region" description="Acidic residues" evidence="1">
    <location>
        <begin position="1364"/>
        <end position="1378"/>
    </location>
</feature>
<organism evidence="3 4">
    <name type="scientific">Tilletia horrida</name>
    <dbReference type="NCBI Taxonomy" id="155126"/>
    <lineage>
        <taxon>Eukaryota</taxon>
        <taxon>Fungi</taxon>
        <taxon>Dikarya</taxon>
        <taxon>Basidiomycota</taxon>
        <taxon>Ustilaginomycotina</taxon>
        <taxon>Exobasidiomycetes</taxon>
        <taxon>Tilletiales</taxon>
        <taxon>Tilletiaceae</taxon>
        <taxon>Tilletia</taxon>
    </lineage>
</organism>
<evidence type="ECO:0000256" key="1">
    <source>
        <dbReference type="SAM" id="MobiDB-lite"/>
    </source>
</evidence>
<feature type="compositionally biased region" description="Low complexity" evidence="1">
    <location>
        <begin position="503"/>
        <end position="517"/>
    </location>
</feature>
<dbReference type="InterPro" id="IPR046341">
    <property type="entry name" value="SET_dom_sf"/>
</dbReference>
<feature type="compositionally biased region" description="Low complexity" evidence="1">
    <location>
        <begin position="628"/>
        <end position="647"/>
    </location>
</feature>
<dbReference type="Proteomes" id="UP001176517">
    <property type="component" value="Unassembled WGS sequence"/>
</dbReference>
<keyword evidence="3" id="KW-0489">Methyltransferase</keyword>
<dbReference type="EMBL" id="JAPDMZ010000167">
    <property type="protein sequence ID" value="KAK0547240.1"/>
    <property type="molecule type" value="Genomic_DNA"/>
</dbReference>
<comment type="caution">
    <text evidence="3">The sequence shown here is derived from an EMBL/GenBank/DDBJ whole genome shotgun (WGS) entry which is preliminary data.</text>
</comment>
<dbReference type="EC" id="2.1.1.354" evidence="3"/>
<feature type="compositionally biased region" description="Acidic residues" evidence="1">
    <location>
        <begin position="1284"/>
        <end position="1318"/>
    </location>
</feature>
<sequence>MGIVKKYIADKDARQLNAFRMHAKKYFEAYHPDSGVEFVTSTRYQRASSLLKQAAAAGCAVGLRQGVAAPVPTVATGPSAQSTVAPAGSSLPPSTSVNVTNTPAGTAADASLSSLGHHTTAAGASSSVPLAPHESLAAGSGKVVTSDLAPVSVKDEAAAPAMERKIGQGSAIDGHYALSTSVAEQQNSDVKPSAANGPTIDHTLNLSSSSSHGPSQEITDAIMTDASHPSASSSSPSGVAPASQDAVLVNGNNPGVSNGSRTPLLPPVRSESQNGGIDAMALDTTPTAATVQSAVSKGKRRALADSGATPTGGGKSKSTGNNNITAQLSSFYTDPFSTHEKADMAVIAIKPYKEGELIEGLRGGLKDLTKEEDEAMKVEAAQARERLRPGQIAATAAPARDFSVIRSAQKGCSQLLLGPARFVNHDCNPNAEFYRTGTSISFRVLRPIAPKEEITCFYGANYFEWENAECLCETCELEGKGAFKALVGTPFSTLYGAQHQNRQEAQYAQESQQQNAAMFSSPDPGGSGAALDSGQLGENSSPNLDAAAASAGGAVGTAPSPQASLGSGNGSDSSSHGAVPGGAAESKPSGTGSANGPRRSSARVATALSAAVAAASRSRRNMTPGGMPLPSLSASSSSSSSRRPSPSMGDLNAGADARSSAEVEGGIGLGVTPDAFGYHSAGSGALVKSGSSASQGSTGNGNKVLSLVCQICHDRYDVHTAWYAPQHYCSRCQRHEKIYRALWPVRMGQIAYDARQDFLEKKQAKKEQKAARKIRSGSQGAGTEERASKRQKVSGSSSKKSSSSSAAKKSNGKGKEKASGTSKVSPAPSNSIASASASTTESFDSDSDSDLTELESGDDEEAYLCVGPSSAVIQPSSSSSAGAAGAFTGAKTDAEQTANGTVPAASSADNTVTQRGGSDFHNIADGVDITSAGGKLGGNTSATGAAEAAVLSSSREEGSTAQQQRSGGRGSVKQESLSDMTNTAGSGQGPGEAGAASVPAAPASSFTNYASRYGPTGKAPREMLDFQARRREKPEPPLTKADDEDTRRRSSRRRRKTSTTTTTLTGRKSAGSSSKKAGSSSRKRDSERGISRAGARSSASGNASTNRRSRHDSLTSIDSSLEGSSSRDSSPAGPPVLGKDANLQNLADFWGATDGERRVRRPVLTGGVTSLLDRQRVESSGSSKKVLRAAAGAVAAVTPGAARRRRSESVLTKMERQQDDVKPSSRTSGSKSASSRRSLDPAALSNTKVLSGKQKKSAGVDGGLQPLRSSNRQALKRDKMNAAGEEEDGDEDQEMEDEDEEDEDDENDSDEEFDEDSDISSVSSGLETGLSEEAVAEATASVPSLKSSGAKNLRGRATAVILSSDEDSSDEEMADADDSADRPPSSRSRKKRFVFSRSSSPVPNIPGLATKGPERTSNANLALAWSAGIGEGSKRTRKPVQRDTSLVLGGRTSGASATAAAAARKGSPSAISGRGRFSETPKPSASSSSRSTRLRGASIASEDDTLADRKRRGRDSPAASNSRSGGGTGRQSMPGASTSDGRLMRPSPHVSGGGMRSASTTAVATGRGTPTSGLSAGKLPPLAGARYDPTLRRYSSSSNSQGPESPVPTMKPLPSPANPPVPGFRRPASPAASTLSLAPGTPGVPGGSSLGGSGGGGGGIGLVNAGARPGGPPRKNLRWGSGKVSNSRPSPHLVGGPLPSLATGATAKGSTSPLGAAMTPASFAAPGRMSTVPFPAREVKASSPVAPAPVPTMKAVGSPVGSPLAGGADGGKPLGPAPPRPPTMSASTSSAPFGAEPTMTSVEQHPIEKAPTNQTDAQTEPVNIGAQVRSS</sequence>
<feature type="compositionally biased region" description="Polar residues" evidence="1">
    <location>
        <begin position="1811"/>
        <end position="1821"/>
    </location>
</feature>
<feature type="compositionally biased region" description="Low complexity" evidence="1">
    <location>
        <begin position="1449"/>
        <end position="1470"/>
    </location>
</feature>
<evidence type="ECO:0000313" key="4">
    <source>
        <dbReference type="Proteomes" id="UP001176517"/>
    </source>
</evidence>
<feature type="compositionally biased region" description="Polar residues" evidence="1">
    <location>
        <begin position="202"/>
        <end position="218"/>
    </location>
</feature>
<feature type="compositionally biased region" description="Low complexity" evidence="1">
    <location>
        <begin position="1114"/>
        <end position="1130"/>
    </location>
</feature>
<feature type="compositionally biased region" description="Basic and acidic residues" evidence="1">
    <location>
        <begin position="1019"/>
        <end position="1035"/>
    </location>
</feature>
<feature type="compositionally biased region" description="Low complexity" evidence="1">
    <location>
        <begin position="598"/>
        <end position="616"/>
    </location>
</feature>